<dbReference type="AlphaFoldDB" id="A0A832CVX7"/>
<evidence type="ECO:0000313" key="1">
    <source>
        <dbReference type="EMBL" id="HGT47176.1"/>
    </source>
</evidence>
<organism evidence="1">
    <name type="scientific">Ignavibacterium album</name>
    <dbReference type="NCBI Taxonomy" id="591197"/>
    <lineage>
        <taxon>Bacteria</taxon>
        <taxon>Pseudomonadati</taxon>
        <taxon>Ignavibacteriota</taxon>
        <taxon>Ignavibacteria</taxon>
        <taxon>Ignavibacteriales</taxon>
        <taxon>Ignavibacteriaceae</taxon>
        <taxon>Ignavibacterium</taxon>
    </lineage>
</organism>
<proteinExistence type="predicted"/>
<accession>A0A832CVX7</accession>
<reference evidence="1" key="1">
    <citation type="journal article" date="2020" name="mSystems">
        <title>Genome- and Community-Level Interaction Insights into Carbon Utilization and Element Cycling Functions of Hydrothermarchaeota in Hydrothermal Sediment.</title>
        <authorList>
            <person name="Zhou Z."/>
            <person name="Liu Y."/>
            <person name="Xu W."/>
            <person name="Pan J."/>
            <person name="Luo Z.H."/>
            <person name="Li M."/>
        </authorList>
    </citation>
    <scope>NUCLEOTIDE SEQUENCE [LARGE SCALE GENOMIC DNA]</scope>
    <source>
        <strain evidence="1">SpSt-500</strain>
    </source>
</reference>
<sequence length="81" mass="9363">MDKIKKVFEVKGIIDEKRKLLINDPLPIKGPKNVKVLIILEDDDLDDEILYKNLSKNPAFSFLKEPEEDIYSINDGKAFED</sequence>
<protein>
    <submittedName>
        <fullName evidence="1">Uncharacterized protein</fullName>
    </submittedName>
</protein>
<dbReference type="EMBL" id="DSVI01000004">
    <property type="protein sequence ID" value="HGT47176.1"/>
    <property type="molecule type" value="Genomic_DNA"/>
</dbReference>
<name>A0A832CVX7_9BACT</name>
<gene>
    <name evidence="1" type="ORF">ENS56_04015</name>
</gene>
<comment type="caution">
    <text evidence="1">The sequence shown here is derived from an EMBL/GenBank/DDBJ whole genome shotgun (WGS) entry which is preliminary data.</text>
</comment>